<sequence>MPHKGGGSGAPGPHGGDRTTCSLDRPHLQPEPALWYSQSDFDLIEKTRLKIRADTVEAKLRGRPNVVLVPSVTLQQGDGLPSIEHRSVPTFKSEDVPSFKREGVPSLENEGAGLILQAMRSPQKTPSAEFKTWHRLQKLCWDSTPKSAPQYRCPASIPVPKAPKAPKAVYVDIVELSGRRFLAVVIGASSSA</sequence>
<gene>
    <name evidence="2" type="ORF">Daus18300_006940</name>
</gene>
<reference evidence="2 3" key="1">
    <citation type="journal article" date="2024" name="IMA Fungus">
        <title>IMA Genome - F19 : A genome assembly and annotation guide to empower mycologists, including annotated draft genome sequences of Ceratocystis pirilliformis, Diaporthe australafricana, Fusarium ophioides, Paecilomyces lecythidis, and Sporothrix stenoceras.</title>
        <authorList>
            <person name="Aylward J."/>
            <person name="Wilson A.M."/>
            <person name="Visagie C.M."/>
            <person name="Spraker J."/>
            <person name="Barnes I."/>
            <person name="Buitendag C."/>
            <person name="Ceriani C."/>
            <person name="Del Mar Angel L."/>
            <person name="du Plessis D."/>
            <person name="Fuchs T."/>
            <person name="Gasser K."/>
            <person name="Kramer D."/>
            <person name="Li W."/>
            <person name="Munsamy K."/>
            <person name="Piso A."/>
            <person name="Price J.L."/>
            <person name="Sonnekus B."/>
            <person name="Thomas C."/>
            <person name="van der Nest A."/>
            <person name="van Dijk A."/>
            <person name="van Heerden A."/>
            <person name="van Vuuren N."/>
            <person name="Yilmaz N."/>
            <person name="Duong T.A."/>
            <person name="van der Merwe N.A."/>
            <person name="Wingfield M.J."/>
            <person name="Wingfield B.D."/>
        </authorList>
    </citation>
    <scope>NUCLEOTIDE SEQUENCE [LARGE SCALE GENOMIC DNA]</scope>
    <source>
        <strain evidence="2 3">CMW 18300</strain>
    </source>
</reference>
<evidence type="ECO:0000313" key="2">
    <source>
        <dbReference type="EMBL" id="KAL1866039.1"/>
    </source>
</evidence>
<accession>A0ABR3WRK5</accession>
<keyword evidence="3" id="KW-1185">Reference proteome</keyword>
<evidence type="ECO:0000256" key="1">
    <source>
        <dbReference type="SAM" id="MobiDB-lite"/>
    </source>
</evidence>
<dbReference type="EMBL" id="JAWRVE010000058">
    <property type="protein sequence ID" value="KAL1866039.1"/>
    <property type="molecule type" value="Genomic_DNA"/>
</dbReference>
<feature type="region of interest" description="Disordered" evidence="1">
    <location>
        <begin position="1"/>
        <end position="27"/>
    </location>
</feature>
<feature type="compositionally biased region" description="Gly residues" evidence="1">
    <location>
        <begin position="1"/>
        <end position="14"/>
    </location>
</feature>
<evidence type="ECO:0000313" key="3">
    <source>
        <dbReference type="Proteomes" id="UP001583177"/>
    </source>
</evidence>
<dbReference type="Proteomes" id="UP001583177">
    <property type="component" value="Unassembled WGS sequence"/>
</dbReference>
<protein>
    <submittedName>
        <fullName evidence="2">Uncharacterized protein</fullName>
    </submittedName>
</protein>
<comment type="caution">
    <text evidence="2">The sequence shown here is derived from an EMBL/GenBank/DDBJ whole genome shotgun (WGS) entry which is preliminary data.</text>
</comment>
<organism evidence="2 3">
    <name type="scientific">Diaporthe australafricana</name>
    <dbReference type="NCBI Taxonomy" id="127596"/>
    <lineage>
        <taxon>Eukaryota</taxon>
        <taxon>Fungi</taxon>
        <taxon>Dikarya</taxon>
        <taxon>Ascomycota</taxon>
        <taxon>Pezizomycotina</taxon>
        <taxon>Sordariomycetes</taxon>
        <taxon>Sordariomycetidae</taxon>
        <taxon>Diaporthales</taxon>
        <taxon>Diaporthaceae</taxon>
        <taxon>Diaporthe</taxon>
    </lineage>
</organism>
<name>A0ABR3WRK5_9PEZI</name>
<proteinExistence type="predicted"/>